<evidence type="ECO:0000256" key="10">
    <source>
        <dbReference type="ARBA" id="ARBA00022989"/>
    </source>
</evidence>
<dbReference type="Pfam" id="PF00662">
    <property type="entry name" value="Proton_antipo_N"/>
    <property type="match status" value="1"/>
</dbReference>
<feature type="transmembrane region" description="Helical" evidence="16">
    <location>
        <begin position="484"/>
        <end position="503"/>
    </location>
</feature>
<keyword evidence="6 16" id="KW-0812">Transmembrane</keyword>
<feature type="transmembrane region" description="Helical" evidence="16">
    <location>
        <begin position="209"/>
        <end position="233"/>
    </location>
</feature>
<evidence type="ECO:0000256" key="16">
    <source>
        <dbReference type="RuleBase" id="RU003404"/>
    </source>
</evidence>
<evidence type="ECO:0000259" key="19">
    <source>
        <dbReference type="Pfam" id="PF06455"/>
    </source>
</evidence>
<geneLocation type="mitochondrion" evidence="20"/>
<evidence type="ECO:0000256" key="4">
    <source>
        <dbReference type="ARBA" id="ARBA00022448"/>
    </source>
</evidence>
<dbReference type="GO" id="GO:0008137">
    <property type="term" value="F:NADH dehydrogenase (ubiquinone) activity"/>
    <property type="evidence" value="ECO:0007669"/>
    <property type="project" value="UniProtKB-EC"/>
</dbReference>
<feature type="transmembrane region" description="Helical" evidence="16">
    <location>
        <begin position="272"/>
        <end position="289"/>
    </location>
</feature>
<evidence type="ECO:0000256" key="2">
    <source>
        <dbReference type="ARBA" id="ARBA00012944"/>
    </source>
</evidence>
<evidence type="ECO:0000256" key="6">
    <source>
        <dbReference type="ARBA" id="ARBA00022692"/>
    </source>
</evidence>
<keyword evidence="14 16" id="KW-0472">Membrane</keyword>
<feature type="transmembrane region" description="Helical" evidence="16">
    <location>
        <begin position="326"/>
        <end position="347"/>
    </location>
</feature>
<evidence type="ECO:0000256" key="9">
    <source>
        <dbReference type="ARBA" id="ARBA00022982"/>
    </source>
</evidence>
<feature type="transmembrane region" description="Helical" evidence="16">
    <location>
        <begin position="403"/>
        <end position="428"/>
    </location>
</feature>
<reference evidence="20" key="1">
    <citation type="journal article" date="2014" name="Gene">
        <title>Eight new mtDNA sequences of glass sponges reveal an extensive usage of +1 frameshifting in mitochondrial translation.</title>
        <authorList>
            <person name="Haen K.M."/>
            <person name="Pett W."/>
            <person name="Lavrov D.V."/>
        </authorList>
    </citation>
    <scope>NUCLEOTIDE SEQUENCE</scope>
</reference>
<comment type="catalytic activity">
    <reaction evidence="15 16">
        <text>a ubiquinone + NADH + 5 H(+)(in) = a ubiquinol + NAD(+) + 4 H(+)(out)</text>
        <dbReference type="Rhea" id="RHEA:29091"/>
        <dbReference type="Rhea" id="RHEA-COMP:9565"/>
        <dbReference type="Rhea" id="RHEA-COMP:9566"/>
        <dbReference type="ChEBI" id="CHEBI:15378"/>
        <dbReference type="ChEBI" id="CHEBI:16389"/>
        <dbReference type="ChEBI" id="CHEBI:17976"/>
        <dbReference type="ChEBI" id="CHEBI:57540"/>
        <dbReference type="ChEBI" id="CHEBI:57945"/>
        <dbReference type="EC" id="7.1.1.2"/>
    </reaction>
</comment>
<evidence type="ECO:0000256" key="11">
    <source>
        <dbReference type="ARBA" id="ARBA00023027"/>
    </source>
</evidence>
<dbReference type="EMBL" id="KM580071">
    <property type="protein sequence ID" value="AJF93963.1"/>
    <property type="molecule type" value="Genomic_DNA"/>
</dbReference>
<dbReference type="InterPro" id="IPR003945">
    <property type="entry name" value="NU5C-like"/>
</dbReference>
<feature type="transmembrane region" description="Helical" evidence="16">
    <location>
        <begin position="133"/>
        <end position="155"/>
    </location>
</feature>
<keyword evidence="5" id="KW-0679">Respiratory chain</keyword>
<feature type="domain" description="NADH-Ubiquinone oxidoreductase (complex I) chain 5 N-terminal" evidence="18">
    <location>
        <begin position="64"/>
        <end position="114"/>
    </location>
</feature>
<dbReference type="AlphaFoldDB" id="A0A0N7ALE9"/>
<dbReference type="InterPro" id="IPR001516">
    <property type="entry name" value="Proton_antipo_N"/>
</dbReference>
<dbReference type="PRINTS" id="PR01434">
    <property type="entry name" value="NADHDHGNASE5"/>
</dbReference>
<feature type="transmembrane region" description="Helical" evidence="16">
    <location>
        <begin position="301"/>
        <end position="320"/>
    </location>
</feature>
<evidence type="ECO:0000313" key="20">
    <source>
        <dbReference type="EMBL" id="AJF93963.1"/>
    </source>
</evidence>
<feature type="domain" description="NADH dehydrogenase subunit 5 C-terminal" evidence="19">
    <location>
        <begin position="419"/>
        <end position="579"/>
    </location>
</feature>
<proteinExistence type="inferred from homology"/>
<keyword evidence="13 16" id="KW-0496">Mitochondrion</keyword>
<dbReference type="InterPro" id="IPR010934">
    <property type="entry name" value="NADH_DH_su5_C"/>
</dbReference>
<feature type="domain" description="NADH:quinone oxidoreductase/Mrp antiporter transmembrane" evidence="17">
    <location>
        <begin position="130"/>
        <end position="413"/>
    </location>
</feature>
<dbReference type="Pfam" id="PF00361">
    <property type="entry name" value="Proton_antipo_M"/>
    <property type="match status" value="1"/>
</dbReference>
<comment type="similarity">
    <text evidence="16">Belongs to the complex I subunit 5 family.</text>
</comment>
<dbReference type="NCBIfam" id="NF005141">
    <property type="entry name" value="PRK06590.1"/>
    <property type="match status" value="1"/>
</dbReference>
<dbReference type="Pfam" id="PF06455">
    <property type="entry name" value="NADH5_C"/>
    <property type="match status" value="1"/>
</dbReference>
<dbReference type="PRINTS" id="PR01435">
    <property type="entry name" value="NPOXDRDTASE5"/>
</dbReference>
<evidence type="ECO:0000256" key="5">
    <source>
        <dbReference type="ARBA" id="ARBA00022660"/>
    </source>
</evidence>
<dbReference type="NCBIfam" id="TIGR01974">
    <property type="entry name" value="NDH_I_L"/>
    <property type="match status" value="1"/>
</dbReference>
<protein>
    <recommendedName>
        <fullName evidence="3 16">NADH-ubiquinone oxidoreductase chain 5</fullName>
        <ecNumber evidence="2 16">7.1.1.2</ecNumber>
    </recommendedName>
</protein>
<evidence type="ECO:0000256" key="1">
    <source>
        <dbReference type="ARBA" id="ARBA00004448"/>
    </source>
</evidence>
<keyword evidence="11 16" id="KW-0520">NAD</keyword>
<feature type="transmembrane region" description="Helical" evidence="16">
    <location>
        <begin position="448"/>
        <end position="472"/>
    </location>
</feature>
<keyword evidence="4 16" id="KW-0813">Transport</keyword>
<feature type="transmembrane region" description="Helical" evidence="16">
    <location>
        <begin position="368"/>
        <end position="391"/>
    </location>
</feature>
<organism evidence="20">
    <name type="scientific">Hertwigia falcifera</name>
    <name type="common">Sponge</name>
    <dbReference type="NCBI Taxonomy" id="1183871"/>
    <lineage>
        <taxon>Eukaryota</taxon>
        <taxon>Metazoa</taxon>
        <taxon>Porifera</taxon>
        <taxon>Hexactinellida</taxon>
        <taxon>Hexasterophora</taxon>
        <taxon>Lyssacinosida</taxon>
        <taxon>Euplectellidae</taxon>
        <taxon>Hertwigia</taxon>
    </lineage>
</organism>
<dbReference type="InterPro" id="IPR001750">
    <property type="entry name" value="ND/Mrp_TM"/>
</dbReference>
<keyword evidence="9" id="KW-0249">Electron transport</keyword>
<feature type="transmembrane region" description="Helical" evidence="16">
    <location>
        <begin position="167"/>
        <end position="189"/>
    </location>
</feature>
<evidence type="ECO:0000259" key="18">
    <source>
        <dbReference type="Pfam" id="PF00662"/>
    </source>
</evidence>
<comment type="subcellular location">
    <subcellularLocation>
        <location evidence="1">Mitochondrion inner membrane</location>
        <topology evidence="1">Multi-pass membrane protein</topology>
    </subcellularLocation>
</comment>
<dbReference type="GO" id="GO:0015990">
    <property type="term" value="P:electron transport coupled proton transport"/>
    <property type="evidence" value="ECO:0007669"/>
    <property type="project" value="TreeGrafter"/>
</dbReference>
<evidence type="ECO:0000256" key="13">
    <source>
        <dbReference type="ARBA" id="ARBA00023128"/>
    </source>
</evidence>
<feature type="transmembrane region" description="Helical" evidence="16">
    <location>
        <begin position="80"/>
        <end position="99"/>
    </location>
</feature>
<dbReference type="PANTHER" id="PTHR42829:SF2">
    <property type="entry name" value="NADH-UBIQUINONE OXIDOREDUCTASE CHAIN 5"/>
    <property type="match status" value="1"/>
</dbReference>
<sequence length="592" mass="66788">MYIITISAPLISFIIAATHTKKIKSRTIQNSTCLILFFSWINSSIILYECIISHTHCQTKLWNWIETEYLTCKISLHTDLLSSSMLFTVTLISFFIHAYSTEYMKNDPHTLRFMSYLSLFTFFMLILTNSNNYIFLLIGWEGVGICSYLLINFWYTRTQANKSGAKAIIINRIGDIALLISTLLIIKKFGSSKFETLTHTHANDNHTQINIICFLLLLGAIGKSSLIGLHVWLPDAMEGPTPVSALIHAATMVTAGIFILIRSSSLLEESKISLTLTAWIGVITAFFAASIGSTQNDIKRIIAYSTCSQLGYMALAIGISKYSISLLHLINHAFFKSLLFLSAGIAIHTISNEQDIRKLSNMATHTPIIYTSLLIGSLTITGIPFLTAHFSKEQIIENAYKNSILYTLAIITATLTAFYSTRLLYFVFIKQPQYLIKKKSLDKSEENILTNIVLTLLISSSIIIGYITFTIITNHLQHPIIPKNLKTLPILLSIITSLILIILHQKKHIITNIINNNIIFKNFLSNAWNFNTLYNNIITEKAMHTAHTQSYKNTDKGLIETTINNNIIQYIKTYSNKISKDNPPKYLNTSQH</sequence>
<keyword evidence="10 16" id="KW-1133">Transmembrane helix</keyword>
<evidence type="ECO:0000256" key="14">
    <source>
        <dbReference type="ARBA" id="ARBA00023136"/>
    </source>
</evidence>
<keyword evidence="12 16" id="KW-0830">Ubiquinone</keyword>
<keyword evidence="7" id="KW-0999">Mitochondrion inner membrane</keyword>
<dbReference type="InterPro" id="IPR018393">
    <property type="entry name" value="NADHpl_OxRdtase_5_subgr"/>
</dbReference>
<dbReference type="PANTHER" id="PTHR42829">
    <property type="entry name" value="NADH-UBIQUINONE OXIDOREDUCTASE CHAIN 5"/>
    <property type="match status" value="1"/>
</dbReference>
<evidence type="ECO:0000256" key="8">
    <source>
        <dbReference type="ARBA" id="ARBA00022967"/>
    </source>
</evidence>
<feature type="transmembrane region" description="Helical" evidence="16">
    <location>
        <begin position="111"/>
        <end position="127"/>
    </location>
</feature>
<dbReference type="GO" id="GO:0003954">
    <property type="term" value="F:NADH dehydrogenase activity"/>
    <property type="evidence" value="ECO:0007669"/>
    <property type="project" value="TreeGrafter"/>
</dbReference>
<accession>A0A0N7ALE9</accession>
<feature type="transmembrane region" description="Helical" evidence="16">
    <location>
        <begin position="245"/>
        <end position="266"/>
    </location>
</feature>
<dbReference type="EC" id="7.1.1.2" evidence="2 16"/>
<name>A0A0N7ALE9_HERFA</name>
<keyword evidence="8" id="KW-1278">Translocase</keyword>
<evidence type="ECO:0000256" key="7">
    <source>
        <dbReference type="ARBA" id="ARBA00022792"/>
    </source>
</evidence>
<comment type="function">
    <text evidence="16">Core subunit of the mitochondrial membrane respiratory chain NADH dehydrogenase (Complex I) which catalyzes electron transfer from NADH through the respiratory chain, using ubiquinone as an electron acceptor. Essential for the catalytic activity and assembly of complex I.</text>
</comment>
<dbReference type="GO" id="GO:0005743">
    <property type="term" value="C:mitochondrial inner membrane"/>
    <property type="evidence" value="ECO:0007669"/>
    <property type="project" value="UniProtKB-SubCell"/>
</dbReference>
<dbReference type="GO" id="GO:0042773">
    <property type="term" value="P:ATP synthesis coupled electron transport"/>
    <property type="evidence" value="ECO:0007669"/>
    <property type="project" value="InterPro"/>
</dbReference>
<keyword evidence="20" id="KW-0560">Oxidoreductase</keyword>
<evidence type="ECO:0000259" key="17">
    <source>
        <dbReference type="Pfam" id="PF00361"/>
    </source>
</evidence>
<evidence type="ECO:0000256" key="12">
    <source>
        <dbReference type="ARBA" id="ARBA00023075"/>
    </source>
</evidence>
<evidence type="ECO:0000256" key="3">
    <source>
        <dbReference type="ARBA" id="ARBA00021096"/>
    </source>
</evidence>
<evidence type="ECO:0000256" key="15">
    <source>
        <dbReference type="ARBA" id="ARBA00049551"/>
    </source>
</evidence>
<gene>
    <name evidence="20" type="primary">nad5</name>
</gene>